<proteinExistence type="predicted"/>
<evidence type="ECO:0000313" key="2">
    <source>
        <dbReference type="Proteomes" id="UP000236959"/>
    </source>
</evidence>
<sequence length="78" mass="8935">MTSPVITIHLRQWKDFWTKQNGRRMAPAGYECGQMNFTDAGRLLDHLESNRPSDLGRLIYAAAFFGVIRPRLIRTSAI</sequence>
<evidence type="ECO:0000313" key="1">
    <source>
        <dbReference type="EMBL" id="POF30537.1"/>
    </source>
</evidence>
<accession>A0A2S3US32</accession>
<protein>
    <submittedName>
        <fullName evidence="1">Uncharacterized protein</fullName>
    </submittedName>
</protein>
<name>A0A2S3US32_9HYPH</name>
<dbReference type="Proteomes" id="UP000236959">
    <property type="component" value="Unassembled WGS sequence"/>
</dbReference>
<organism evidence="1 2">
    <name type="scientific">Roseibium marinum</name>
    <dbReference type="NCBI Taxonomy" id="281252"/>
    <lineage>
        <taxon>Bacteria</taxon>
        <taxon>Pseudomonadati</taxon>
        <taxon>Pseudomonadota</taxon>
        <taxon>Alphaproteobacteria</taxon>
        <taxon>Hyphomicrobiales</taxon>
        <taxon>Stappiaceae</taxon>
        <taxon>Roseibium</taxon>
    </lineage>
</organism>
<comment type="caution">
    <text evidence="1">The sequence shown here is derived from an EMBL/GenBank/DDBJ whole genome shotgun (WGS) entry which is preliminary data.</text>
</comment>
<keyword evidence="2" id="KW-1185">Reference proteome</keyword>
<reference evidence="1 2" key="1">
    <citation type="submission" date="2018-01" db="EMBL/GenBank/DDBJ databases">
        <title>Genomic Encyclopedia of Archaeal and Bacterial Type Strains, Phase II (KMG-II): from individual species to whole genera.</title>
        <authorList>
            <person name="Goeker M."/>
        </authorList>
    </citation>
    <scope>NUCLEOTIDE SEQUENCE [LARGE SCALE GENOMIC DNA]</scope>
    <source>
        <strain evidence="1 2">DSM 17023</strain>
    </source>
</reference>
<dbReference type="EMBL" id="PPCN01000006">
    <property type="protein sequence ID" value="POF30537.1"/>
    <property type="molecule type" value="Genomic_DNA"/>
</dbReference>
<dbReference type="AlphaFoldDB" id="A0A2S3US32"/>
<gene>
    <name evidence="1" type="ORF">CLV41_106151</name>
</gene>